<organism evidence="3 4">
    <name type="scientific">Niastella vici</name>
    <dbReference type="NCBI Taxonomy" id="1703345"/>
    <lineage>
        <taxon>Bacteria</taxon>
        <taxon>Pseudomonadati</taxon>
        <taxon>Bacteroidota</taxon>
        <taxon>Chitinophagia</taxon>
        <taxon>Chitinophagales</taxon>
        <taxon>Chitinophagaceae</taxon>
        <taxon>Niastella</taxon>
    </lineage>
</organism>
<keyword evidence="4" id="KW-1185">Reference proteome</keyword>
<dbReference type="EMBL" id="LVYD01000051">
    <property type="protein sequence ID" value="OQP62382.1"/>
    <property type="molecule type" value="Genomic_DNA"/>
</dbReference>
<comment type="caution">
    <text evidence="3">The sequence shown here is derived from an EMBL/GenBank/DDBJ whole genome shotgun (WGS) entry which is preliminary data.</text>
</comment>
<dbReference type="RefSeq" id="WP_081149378.1">
    <property type="nucleotide sequence ID" value="NZ_LVYD01000051.1"/>
</dbReference>
<gene>
    <name evidence="3" type="ORF">A3860_28915</name>
</gene>
<dbReference type="AlphaFoldDB" id="A0A1V9FVK6"/>
<feature type="region of interest" description="Disordered" evidence="1">
    <location>
        <begin position="58"/>
        <end position="105"/>
    </location>
</feature>
<name>A0A1V9FVK6_9BACT</name>
<protein>
    <submittedName>
        <fullName evidence="3">Uncharacterized protein</fullName>
    </submittedName>
</protein>
<reference evidence="3 4" key="1">
    <citation type="submission" date="2016-03" db="EMBL/GenBank/DDBJ databases">
        <title>Niastella vici sp. nov., isolated from farmland soil.</title>
        <authorList>
            <person name="Chen L."/>
            <person name="Wang D."/>
            <person name="Yang S."/>
            <person name="Wang G."/>
        </authorList>
    </citation>
    <scope>NUCLEOTIDE SEQUENCE [LARGE SCALE GENOMIC DNA]</scope>
    <source>
        <strain evidence="3 4">DJ57</strain>
    </source>
</reference>
<dbReference type="Proteomes" id="UP000192796">
    <property type="component" value="Unassembled WGS sequence"/>
</dbReference>
<feature type="compositionally biased region" description="Polar residues" evidence="1">
    <location>
        <begin position="58"/>
        <end position="71"/>
    </location>
</feature>
<feature type="chain" id="PRO_5012641781" evidence="2">
    <location>
        <begin position="23"/>
        <end position="105"/>
    </location>
</feature>
<keyword evidence="2" id="KW-0732">Signal</keyword>
<feature type="signal peptide" evidence="2">
    <location>
        <begin position="1"/>
        <end position="22"/>
    </location>
</feature>
<dbReference type="OrthoDB" id="674020at2"/>
<accession>A0A1V9FVK6</accession>
<evidence type="ECO:0000313" key="3">
    <source>
        <dbReference type="EMBL" id="OQP62382.1"/>
    </source>
</evidence>
<sequence>MKQTTLTLFMVAFVIMLTTPFAVKPHFKTQKVAVQINYYWFDPNTVYSHQATLATEEANTGWNESTQNPKTLQEKGWAPGNVTFDGSGTPVPITGTPDKILYSHP</sequence>
<proteinExistence type="predicted"/>
<evidence type="ECO:0000313" key="4">
    <source>
        <dbReference type="Proteomes" id="UP000192796"/>
    </source>
</evidence>
<evidence type="ECO:0000256" key="2">
    <source>
        <dbReference type="SAM" id="SignalP"/>
    </source>
</evidence>
<evidence type="ECO:0000256" key="1">
    <source>
        <dbReference type="SAM" id="MobiDB-lite"/>
    </source>
</evidence>